<dbReference type="Proteomes" id="UP001305414">
    <property type="component" value="Unassembled WGS sequence"/>
</dbReference>
<accession>A0AAN7V061</accession>
<keyword evidence="2" id="KW-1185">Reference proteome</keyword>
<proteinExistence type="predicted"/>
<reference evidence="1 2" key="1">
    <citation type="submission" date="2023-10" db="EMBL/GenBank/DDBJ databases">
        <title>Draft genome sequence of Xylaria bambusicola isolate GMP-LS, the root and basal stem rot pathogen of sugarcane in Indonesia.</title>
        <authorList>
            <person name="Selvaraj P."/>
            <person name="Muralishankar V."/>
            <person name="Muruganantham S."/>
            <person name="Sp S."/>
            <person name="Haryani S."/>
            <person name="Lau K.J.X."/>
            <person name="Naqvi N.I."/>
        </authorList>
    </citation>
    <scope>NUCLEOTIDE SEQUENCE [LARGE SCALE GENOMIC DNA]</scope>
    <source>
        <strain evidence="1">GMP-LS</strain>
    </source>
</reference>
<gene>
    <name evidence="1" type="ORF">RRF57_012038</name>
</gene>
<sequence>MTLGLINDGWRFGGGIWPLAGAWQGVGVIIPPRPSKIEDFQHVRVRATCNESLETVRDERVNGSGSFKVILVDPVHG</sequence>
<organism evidence="1 2">
    <name type="scientific">Xylaria bambusicola</name>
    <dbReference type="NCBI Taxonomy" id="326684"/>
    <lineage>
        <taxon>Eukaryota</taxon>
        <taxon>Fungi</taxon>
        <taxon>Dikarya</taxon>
        <taxon>Ascomycota</taxon>
        <taxon>Pezizomycotina</taxon>
        <taxon>Sordariomycetes</taxon>
        <taxon>Xylariomycetidae</taxon>
        <taxon>Xylariales</taxon>
        <taxon>Xylariaceae</taxon>
        <taxon>Xylaria</taxon>
    </lineage>
</organism>
<protein>
    <submittedName>
        <fullName evidence="1">Uncharacterized protein</fullName>
    </submittedName>
</protein>
<evidence type="ECO:0000313" key="2">
    <source>
        <dbReference type="Proteomes" id="UP001305414"/>
    </source>
</evidence>
<evidence type="ECO:0000313" key="1">
    <source>
        <dbReference type="EMBL" id="KAK5636326.1"/>
    </source>
</evidence>
<comment type="caution">
    <text evidence="1">The sequence shown here is derived from an EMBL/GenBank/DDBJ whole genome shotgun (WGS) entry which is preliminary data.</text>
</comment>
<dbReference type="EMBL" id="JAWHQM010000066">
    <property type="protein sequence ID" value="KAK5636326.1"/>
    <property type="molecule type" value="Genomic_DNA"/>
</dbReference>
<name>A0AAN7V061_9PEZI</name>
<dbReference type="AlphaFoldDB" id="A0AAN7V061"/>